<feature type="domain" description="Aminotransferase class I/classII large" evidence="8">
    <location>
        <begin position="74"/>
        <end position="381"/>
    </location>
</feature>
<dbReference type="Proteomes" id="UP000595662">
    <property type="component" value="Chromosome 5"/>
</dbReference>
<proteinExistence type="inferred from homology"/>
<evidence type="ECO:0000256" key="7">
    <source>
        <dbReference type="RuleBase" id="RU000480"/>
    </source>
</evidence>
<dbReference type="InterPro" id="IPR015424">
    <property type="entry name" value="PyrdxlP-dep_Trfase"/>
</dbReference>
<sequence length="387" mass="43292">MGLFDQIPDEIPDGGFAMIEEFKADNHDQKVNLSPGIYRDENAKTWVLPSVKQLGYPSLVSAARQMTFSDTLSARVIISMQTIAGTGANHFIAQFLSETIQPKTVWLSDPSWENHPKIWAHVSSAIEQRTYPYYDYKTSTLDIEGMISTLRMDGSRGDIIVLQACAHNPTGLELSRESWERIGQVCEEKGIFPIFDSAYQGFATGDADHDAWPIRHFATRSNGTLEFAVAQSFSKNFGLYGERIGALHIVALNEESAGKVEAVLKKISRAEITSTPSFGAKIVASIFHTPELKEQWCRDLKTMSSRLGDMRKQLYDGLMQRNTPGNWGHLLTDVGMFSMMGLSQKQVVALREKFHIYLLPTGRLSFTGLTQNNVEYVAESIHQVMTL</sequence>
<dbReference type="InterPro" id="IPR000796">
    <property type="entry name" value="Asp_trans"/>
</dbReference>
<keyword evidence="5 7" id="KW-0808">Transferase</keyword>
<evidence type="ECO:0000256" key="1">
    <source>
        <dbReference type="ARBA" id="ARBA00001933"/>
    </source>
</evidence>
<evidence type="ECO:0000256" key="4">
    <source>
        <dbReference type="ARBA" id="ARBA00022576"/>
    </source>
</evidence>
<dbReference type="CDD" id="cd00609">
    <property type="entry name" value="AAT_like"/>
    <property type="match status" value="1"/>
</dbReference>
<comment type="miscellaneous">
    <text evidence="7">In eukaryotes there are cytoplasmic, mitochondrial and chloroplastic isozymes.</text>
</comment>
<dbReference type="InterPro" id="IPR004838">
    <property type="entry name" value="NHTrfase_class1_PyrdxlP-BS"/>
</dbReference>
<dbReference type="Gene3D" id="3.90.1150.10">
    <property type="entry name" value="Aspartate Aminotransferase, domain 1"/>
    <property type="match status" value="1"/>
</dbReference>
<keyword evidence="6" id="KW-0663">Pyridoxal phosphate</keyword>
<dbReference type="EMBL" id="CP060778">
    <property type="protein sequence ID" value="QQK47189.1"/>
    <property type="molecule type" value="Genomic_DNA"/>
</dbReference>
<gene>
    <name evidence="9" type="ORF">Pdw03_2087</name>
</gene>
<dbReference type="InterPro" id="IPR015422">
    <property type="entry name" value="PyrdxlP-dep_Trfase_small"/>
</dbReference>
<dbReference type="GO" id="GO:0005829">
    <property type="term" value="C:cytosol"/>
    <property type="evidence" value="ECO:0007669"/>
    <property type="project" value="TreeGrafter"/>
</dbReference>
<dbReference type="Pfam" id="PF00155">
    <property type="entry name" value="Aminotran_1_2"/>
    <property type="match status" value="1"/>
</dbReference>
<accession>A0A7T6XTL1</accession>
<name>A0A7T6XTL1_PENDI</name>
<dbReference type="AlphaFoldDB" id="A0A7T6XTL1"/>
<dbReference type="GO" id="GO:0006532">
    <property type="term" value="P:aspartate biosynthetic process"/>
    <property type="evidence" value="ECO:0007669"/>
    <property type="project" value="TreeGrafter"/>
</dbReference>
<evidence type="ECO:0000256" key="2">
    <source>
        <dbReference type="ARBA" id="ARBA00007441"/>
    </source>
</evidence>
<comment type="catalytic activity">
    <reaction evidence="7">
        <text>L-aspartate + 2-oxoglutarate = oxaloacetate + L-glutamate</text>
        <dbReference type="Rhea" id="RHEA:21824"/>
        <dbReference type="ChEBI" id="CHEBI:16452"/>
        <dbReference type="ChEBI" id="CHEBI:16810"/>
        <dbReference type="ChEBI" id="CHEBI:29985"/>
        <dbReference type="ChEBI" id="CHEBI:29991"/>
        <dbReference type="EC" id="2.6.1.1"/>
    </reaction>
</comment>
<keyword evidence="4 7" id="KW-0032">Aminotransferase</keyword>
<dbReference type="PANTHER" id="PTHR11879">
    <property type="entry name" value="ASPARTATE AMINOTRANSFERASE"/>
    <property type="match status" value="1"/>
</dbReference>
<dbReference type="Gene3D" id="3.40.640.10">
    <property type="entry name" value="Type I PLP-dependent aspartate aminotransferase-like (Major domain)"/>
    <property type="match status" value="1"/>
</dbReference>
<dbReference type="GO" id="GO:0004069">
    <property type="term" value="F:L-aspartate:2-oxoglutarate aminotransferase activity"/>
    <property type="evidence" value="ECO:0007669"/>
    <property type="project" value="UniProtKB-EC"/>
</dbReference>
<protein>
    <recommendedName>
        <fullName evidence="7">Aspartate aminotransferase</fullName>
        <ecNumber evidence="7">2.6.1.1</ecNumber>
    </recommendedName>
</protein>
<dbReference type="GeneID" id="90952339"/>
<evidence type="ECO:0000313" key="10">
    <source>
        <dbReference type="Proteomes" id="UP000595662"/>
    </source>
</evidence>
<dbReference type="VEuPathDB" id="FungiDB:PDIP_61860"/>
<evidence type="ECO:0000313" key="9">
    <source>
        <dbReference type="EMBL" id="QQK47189.1"/>
    </source>
</evidence>
<dbReference type="PANTHER" id="PTHR11879:SF20">
    <property type="entry name" value="ASPARTATE AMINOTRANSFERASE"/>
    <property type="match status" value="1"/>
</dbReference>
<reference evidence="9 10" key="1">
    <citation type="submission" date="2020-08" db="EMBL/GenBank/DDBJ databases">
        <title>The completed genome sequence of the pathogenic ascomycete fungus Penicillium digitatum.</title>
        <authorList>
            <person name="Wang M."/>
        </authorList>
    </citation>
    <scope>NUCLEOTIDE SEQUENCE [LARGE SCALE GENOMIC DNA]</scope>
    <source>
        <strain evidence="9 10">PdW03</strain>
    </source>
</reference>
<dbReference type="InterPro" id="IPR004839">
    <property type="entry name" value="Aminotransferase_I/II_large"/>
</dbReference>
<dbReference type="RefSeq" id="XP_065957803.1">
    <property type="nucleotide sequence ID" value="XM_066100076.1"/>
</dbReference>
<comment type="subunit">
    <text evidence="3 7">Homodimer.</text>
</comment>
<dbReference type="SUPFAM" id="SSF53383">
    <property type="entry name" value="PLP-dependent transferases"/>
    <property type="match status" value="1"/>
</dbReference>
<evidence type="ECO:0000256" key="3">
    <source>
        <dbReference type="ARBA" id="ARBA00011738"/>
    </source>
</evidence>
<dbReference type="PRINTS" id="PR00799">
    <property type="entry name" value="TRANSAMINASE"/>
</dbReference>
<dbReference type="GO" id="GO:0030170">
    <property type="term" value="F:pyridoxal phosphate binding"/>
    <property type="evidence" value="ECO:0007669"/>
    <property type="project" value="InterPro"/>
</dbReference>
<evidence type="ECO:0000256" key="6">
    <source>
        <dbReference type="ARBA" id="ARBA00022898"/>
    </source>
</evidence>
<dbReference type="EC" id="2.6.1.1" evidence="7"/>
<organism evidence="9 10">
    <name type="scientific">Penicillium digitatum</name>
    <name type="common">Green mold</name>
    <dbReference type="NCBI Taxonomy" id="36651"/>
    <lineage>
        <taxon>Eukaryota</taxon>
        <taxon>Fungi</taxon>
        <taxon>Dikarya</taxon>
        <taxon>Ascomycota</taxon>
        <taxon>Pezizomycotina</taxon>
        <taxon>Eurotiomycetes</taxon>
        <taxon>Eurotiomycetidae</taxon>
        <taxon>Eurotiales</taxon>
        <taxon>Aspergillaceae</taxon>
        <taxon>Penicillium</taxon>
    </lineage>
</organism>
<comment type="similarity">
    <text evidence="2">Belongs to the class-I pyridoxal-phosphate-dependent aminotransferase family.</text>
</comment>
<dbReference type="InterPro" id="IPR015421">
    <property type="entry name" value="PyrdxlP-dep_Trfase_major"/>
</dbReference>
<dbReference type="PROSITE" id="PS00105">
    <property type="entry name" value="AA_TRANSFER_CLASS_1"/>
    <property type="match status" value="1"/>
</dbReference>
<comment type="cofactor">
    <cofactor evidence="1">
        <name>pyridoxal 5'-phosphate</name>
        <dbReference type="ChEBI" id="CHEBI:597326"/>
    </cofactor>
</comment>
<evidence type="ECO:0000259" key="8">
    <source>
        <dbReference type="Pfam" id="PF00155"/>
    </source>
</evidence>
<evidence type="ECO:0000256" key="5">
    <source>
        <dbReference type="ARBA" id="ARBA00022679"/>
    </source>
</evidence>